<organism evidence="2 3">
    <name type="scientific">Phytophthora cactorum</name>
    <dbReference type="NCBI Taxonomy" id="29920"/>
    <lineage>
        <taxon>Eukaryota</taxon>
        <taxon>Sar</taxon>
        <taxon>Stramenopiles</taxon>
        <taxon>Oomycota</taxon>
        <taxon>Peronosporomycetes</taxon>
        <taxon>Peronosporales</taxon>
        <taxon>Peronosporaceae</taxon>
        <taxon>Phytophthora</taxon>
    </lineage>
</organism>
<reference evidence="2" key="1">
    <citation type="submission" date="2021-01" db="EMBL/GenBank/DDBJ databases">
        <title>Phytophthora aleatoria, a newly-described species from Pinus radiata is distinct from Phytophthora cactorum isolates based on comparative genomics.</title>
        <authorList>
            <person name="Mcdougal R."/>
            <person name="Panda P."/>
            <person name="Williams N."/>
            <person name="Studholme D.J."/>
        </authorList>
    </citation>
    <scope>NUCLEOTIDE SEQUENCE</scope>
    <source>
        <strain evidence="2">NZFS 3830</strain>
    </source>
</reference>
<sequence>MNCAMLLTPLTRPATALQEILSILLESSSIDSNTAPAAKGLLRHVPFGGTTSLWTPEQSQILPIEDAHQDFREQFAFQQVIADCTCDKKLEDLKQEKLREIYHIPDRLVASFHPDTFDLIVSKFRMFDFNDCGTVPRQELFSLLSCFGMRVDLPDPYTVLAKLPNIVSTQRAGNNGDASSGELTLVQLLQVIEVAREAKRHSATSKLAAIKVRVDRAATAIKGIPTIAQCTRGKLLQVPKVSATDLLPALETVEGDKL</sequence>
<evidence type="ECO:0000259" key="1">
    <source>
        <dbReference type="PROSITE" id="PS50222"/>
    </source>
</evidence>
<dbReference type="PROSITE" id="PS50222">
    <property type="entry name" value="EF_HAND_2"/>
    <property type="match status" value="1"/>
</dbReference>
<proteinExistence type="predicted"/>
<feature type="domain" description="EF-hand" evidence="1">
    <location>
        <begin position="115"/>
        <end position="150"/>
    </location>
</feature>
<dbReference type="Proteomes" id="UP000688947">
    <property type="component" value="Unassembled WGS sequence"/>
</dbReference>
<protein>
    <recommendedName>
        <fullName evidence="1">EF-hand domain-containing protein</fullName>
    </recommendedName>
</protein>
<dbReference type="GO" id="GO:0005509">
    <property type="term" value="F:calcium ion binding"/>
    <property type="evidence" value="ECO:0007669"/>
    <property type="project" value="InterPro"/>
</dbReference>
<name>A0A8T1TXD8_9STRA</name>
<evidence type="ECO:0000313" key="2">
    <source>
        <dbReference type="EMBL" id="KAG6948179.1"/>
    </source>
</evidence>
<comment type="caution">
    <text evidence="2">The sequence shown here is derived from an EMBL/GenBank/DDBJ whole genome shotgun (WGS) entry which is preliminary data.</text>
</comment>
<dbReference type="OrthoDB" id="123520at2759"/>
<dbReference type="InterPro" id="IPR002048">
    <property type="entry name" value="EF_hand_dom"/>
</dbReference>
<gene>
    <name evidence="2" type="ORF">JG687_00015640</name>
</gene>
<dbReference type="AlphaFoldDB" id="A0A8T1TXD8"/>
<dbReference type="VEuPathDB" id="FungiDB:PC110_g13239"/>
<dbReference type="EMBL" id="JAENGZ010001423">
    <property type="protein sequence ID" value="KAG6948179.1"/>
    <property type="molecule type" value="Genomic_DNA"/>
</dbReference>
<evidence type="ECO:0000313" key="3">
    <source>
        <dbReference type="Proteomes" id="UP000688947"/>
    </source>
</evidence>
<accession>A0A8T1TXD8</accession>